<dbReference type="eggNOG" id="KOG2237">
    <property type="taxonomic scope" value="Eukaryota"/>
</dbReference>
<evidence type="ECO:0000259" key="3">
    <source>
        <dbReference type="Pfam" id="PF13837"/>
    </source>
</evidence>
<accession>M7AW83</accession>
<reference evidence="5" key="1">
    <citation type="journal article" date="2013" name="Nat. Genet.">
        <title>The draft genomes of soft-shell turtle and green sea turtle yield insights into the development and evolution of the turtle-specific body plan.</title>
        <authorList>
            <person name="Wang Z."/>
            <person name="Pascual-Anaya J."/>
            <person name="Zadissa A."/>
            <person name="Li W."/>
            <person name="Niimura Y."/>
            <person name="Huang Z."/>
            <person name="Li C."/>
            <person name="White S."/>
            <person name="Xiong Z."/>
            <person name="Fang D."/>
            <person name="Wang B."/>
            <person name="Ming Y."/>
            <person name="Chen Y."/>
            <person name="Zheng Y."/>
            <person name="Kuraku S."/>
            <person name="Pignatelli M."/>
            <person name="Herrero J."/>
            <person name="Beal K."/>
            <person name="Nozawa M."/>
            <person name="Li Q."/>
            <person name="Wang J."/>
            <person name="Zhang H."/>
            <person name="Yu L."/>
            <person name="Shigenobu S."/>
            <person name="Wang J."/>
            <person name="Liu J."/>
            <person name="Flicek P."/>
            <person name="Searle S."/>
            <person name="Wang J."/>
            <person name="Kuratani S."/>
            <person name="Yin Y."/>
            <person name="Aken B."/>
            <person name="Zhang G."/>
            <person name="Irie N."/>
        </authorList>
    </citation>
    <scope>NUCLEOTIDE SEQUENCE [LARGE SCALE GENOMIC DNA]</scope>
</reference>
<gene>
    <name evidence="4" type="ORF">UY3_13901</name>
</gene>
<dbReference type="InterPro" id="IPR051167">
    <property type="entry name" value="Prolyl_oligopep/macrocyclase"/>
</dbReference>
<organism evidence="4 5">
    <name type="scientific">Chelonia mydas</name>
    <name type="common">Green sea-turtle</name>
    <name type="synonym">Chelonia agassizi</name>
    <dbReference type="NCBI Taxonomy" id="8469"/>
    <lineage>
        <taxon>Eukaryota</taxon>
        <taxon>Metazoa</taxon>
        <taxon>Chordata</taxon>
        <taxon>Craniata</taxon>
        <taxon>Vertebrata</taxon>
        <taxon>Euteleostomi</taxon>
        <taxon>Archelosauria</taxon>
        <taxon>Testudinata</taxon>
        <taxon>Testudines</taxon>
        <taxon>Cryptodira</taxon>
        <taxon>Durocryptodira</taxon>
        <taxon>Americhelydia</taxon>
        <taxon>Chelonioidea</taxon>
        <taxon>Cheloniidae</taxon>
        <taxon>Chelonia</taxon>
    </lineage>
</organism>
<dbReference type="SUPFAM" id="SSF50993">
    <property type="entry name" value="Peptidase/esterase 'gauge' domain"/>
    <property type="match status" value="1"/>
</dbReference>
<name>M7AW83_CHEMY</name>
<evidence type="ECO:0000256" key="1">
    <source>
        <dbReference type="SAM" id="MobiDB-lite"/>
    </source>
</evidence>
<dbReference type="Gene3D" id="2.130.10.120">
    <property type="entry name" value="Prolyl oligopeptidase, N-terminal domain"/>
    <property type="match status" value="1"/>
</dbReference>
<dbReference type="Pfam" id="PF02897">
    <property type="entry name" value="Peptidase_S9_N"/>
    <property type="match status" value="1"/>
</dbReference>
<keyword evidence="5" id="KW-1185">Reference proteome</keyword>
<dbReference type="PANTHER" id="PTHR42881:SF2">
    <property type="entry name" value="PROLYL ENDOPEPTIDASE"/>
    <property type="match status" value="1"/>
</dbReference>
<protein>
    <submittedName>
        <fullName evidence="4">Prolyl endopeptidase</fullName>
    </submittedName>
</protein>
<evidence type="ECO:0000259" key="2">
    <source>
        <dbReference type="Pfam" id="PF02897"/>
    </source>
</evidence>
<dbReference type="GO" id="GO:0004252">
    <property type="term" value="F:serine-type endopeptidase activity"/>
    <property type="evidence" value="ECO:0007669"/>
    <property type="project" value="InterPro"/>
</dbReference>
<sequence length="376" mass="42446">MTELYDYPKYSCHFKKGKRYFHFYNTGLQNQRVLYVQESLDADAKIFLDPNKLSDDGTVALRGYAFSEDGEYFAYGLSSSGSDWVTIKFMKVDGPEELPDMLERVKFSCMAWTHDGKGMFYNSYPKQDGKSDGTETSTNVHQKLFYHFLGTDQSKDVLCAEFPDEPKWMGGAEVSDDGRYVLLSIREGCDPVNRLWYCDLQKESNGITGDHACFTHRAIPRLELLDLISIWGEEAVQSQLCSNCSNYYTYGQISRCMTEGGHDRDTLQCRVKVKKLRNAYHKVGEANHCSDAVPTSCRFYKELDAVHGSNPTSTAKATVDSLVDHVPVESGRSTTAKATVDSLVDRVPVESGQSQEEEEILDEDVEWEGDPKAEDD</sequence>
<dbReference type="Gene3D" id="1.10.10.60">
    <property type="entry name" value="Homeodomain-like"/>
    <property type="match status" value="1"/>
</dbReference>
<dbReference type="FunFam" id="2.130.10.120:FF:000001">
    <property type="entry name" value="Prolyl endopeptidase"/>
    <property type="match status" value="1"/>
</dbReference>
<dbReference type="InterPro" id="IPR023302">
    <property type="entry name" value="Pept_S9A_N"/>
</dbReference>
<feature type="compositionally biased region" description="Acidic residues" evidence="1">
    <location>
        <begin position="355"/>
        <end position="368"/>
    </location>
</feature>
<proteinExistence type="predicted"/>
<dbReference type="EMBL" id="KB559568">
    <property type="protein sequence ID" value="EMP28994.1"/>
    <property type="molecule type" value="Genomic_DNA"/>
</dbReference>
<dbReference type="PANTHER" id="PTHR42881">
    <property type="entry name" value="PROLYL ENDOPEPTIDASE"/>
    <property type="match status" value="1"/>
</dbReference>
<dbReference type="GO" id="GO:0005829">
    <property type="term" value="C:cytosol"/>
    <property type="evidence" value="ECO:0007669"/>
    <property type="project" value="TreeGrafter"/>
</dbReference>
<dbReference type="STRING" id="8469.M7AW83"/>
<feature type="domain" description="Peptidase S9A N-terminal" evidence="2">
    <location>
        <begin position="1"/>
        <end position="205"/>
    </location>
</feature>
<evidence type="ECO:0000313" key="5">
    <source>
        <dbReference type="Proteomes" id="UP000031443"/>
    </source>
</evidence>
<dbReference type="AlphaFoldDB" id="M7AW83"/>
<dbReference type="Proteomes" id="UP000031443">
    <property type="component" value="Unassembled WGS sequence"/>
</dbReference>
<feature type="region of interest" description="Disordered" evidence="1">
    <location>
        <begin position="343"/>
        <end position="376"/>
    </location>
</feature>
<feature type="domain" description="Myb/SANT-like DNA-binding" evidence="3">
    <location>
        <begin position="223"/>
        <end position="305"/>
    </location>
</feature>
<evidence type="ECO:0000313" key="4">
    <source>
        <dbReference type="EMBL" id="EMP28994.1"/>
    </source>
</evidence>
<dbReference type="InterPro" id="IPR044822">
    <property type="entry name" value="Myb_DNA-bind_4"/>
</dbReference>
<dbReference type="Pfam" id="PF13837">
    <property type="entry name" value="Myb_DNA-bind_4"/>
    <property type="match status" value="1"/>
</dbReference>
<dbReference type="GO" id="GO:0070012">
    <property type="term" value="F:oligopeptidase activity"/>
    <property type="evidence" value="ECO:0007669"/>
    <property type="project" value="TreeGrafter"/>
</dbReference>